<feature type="compositionally biased region" description="Basic and acidic residues" evidence="4">
    <location>
        <begin position="42"/>
        <end position="51"/>
    </location>
</feature>
<feature type="region of interest" description="Disordered" evidence="4">
    <location>
        <begin position="97"/>
        <end position="126"/>
    </location>
</feature>
<feature type="region of interest" description="Disordered" evidence="4">
    <location>
        <begin position="304"/>
        <end position="346"/>
    </location>
</feature>
<feature type="region of interest" description="Disordered" evidence="4">
    <location>
        <begin position="142"/>
        <end position="179"/>
    </location>
</feature>
<evidence type="ECO:0000313" key="5">
    <source>
        <dbReference type="EMBL" id="KAJ3180961.1"/>
    </source>
</evidence>
<organism evidence="5 6">
    <name type="scientific">Geranomyces variabilis</name>
    <dbReference type="NCBI Taxonomy" id="109894"/>
    <lineage>
        <taxon>Eukaryota</taxon>
        <taxon>Fungi</taxon>
        <taxon>Fungi incertae sedis</taxon>
        <taxon>Chytridiomycota</taxon>
        <taxon>Chytridiomycota incertae sedis</taxon>
        <taxon>Chytridiomycetes</taxon>
        <taxon>Spizellomycetales</taxon>
        <taxon>Powellomycetaceae</taxon>
        <taxon>Geranomyces</taxon>
    </lineage>
</organism>
<feature type="region of interest" description="Disordered" evidence="4">
    <location>
        <begin position="1174"/>
        <end position="1272"/>
    </location>
</feature>
<keyword evidence="2" id="KW-0963">Cytoplasm</keyword>
<dbReference type="PANTHER" id="PTHR10901:SF6">
    <property type="entry name" value="TROPOMODULIN, ISOFORM N"/>
    <property type="match status" value="1"/>
</dbReference>
<keyword evidence="3" id="KW-0206">Cytoskeleton</keyword>
<feature type="compositionally biased region" description="Polar residues" evidence="4">
    <location>
        <begin position="513"/>
        <end position="522"/>
    </location>
</feature>
<dbReference type="Proteomes" id="UP001212152">
    <property type="component" value="Unassembled WGS sequence"/>
</dbReference>
<dbReference type="GO" id="GO:0007015">
    <property type="term" value="P:actin filament organization"/>
    <property type="evidence" value="ECO:0007669"/>
    <property type="project" value="TreeGrafter"/>
</dbReference>
<evidence type="ECO:0000256" key="4">
    <source>
        <dbReference type="SAM" id="MobiDB-lite"/>
    </source>
</evidence>
<feature type="region of interest" description="Disordered" evidence="4">
    <location>
        <begin position="459"/>
        <end position="540"/>
    </location>
</feature>
<evidence type="ECO:0008006" key="7">
    <source>
        <dbReference type="Google" id="ProtNLM"/>
    </source>
</evidence>
<dbReference type="SUPFAM" id="SSF52047">
    <property type="entry name" value="RNI-like"/>
    <property type="match status" value="1"/>
</dbReference>
<evidence type="ECO:0000256" key="2">
    <source>
        <dbReference type="ARBA" id="ARBA00022490"/>
    </source>
</evidence>
<dbReference type="GO" id="GO:0005523">
    <property type="term" value="F:tropomyosin binding"/>
    <property type="evidence" value="ECO:0007669"/>
    <property type="project" value="InterPro"/>
</dbReference>
<evidence type="ECO:0000313" key="6">
    <source>
        <dbReference type="Proteomes" id="UP001212152"/>
    </source>
</evidence>
<feature type="region of interest" description="Disordered" evidence="4">
    <location>
        <begin position="13"/>
        <end position="72"/>
    </location>
</feature>
<name>A0AAD5TMW1_9FUNG</name>
<dbReference type="PANTHER" id="PTHR10901">
    <property type="entry name" value="TROPOMODULIN"/>
    <property type="match status" value="1"/>
</dbReference>
<reference evidence="5" key="1">
    <citation type="submission" date="2020-05" db="EMBL/GenBank/DDBJ databases">
        <title>Phylogenomic resolution of chytrid fungi.</title>
        <authorList>
            <person name="Stajich J.E."/>
            <person name="Amses K."/>
            <person name="Simmons R."/>
            <person name="Seto K."/>
            <person name="Myers J."/>
            <person name="Bonds A."/>
            <person name="Quandt C.A."/>
            <person name="Barry K."/>
            <person name="Liu P."/>
            <person name="Grigoriev I."/>
            <person name="Longcore J.E."/>
            <person name="James T.Y."/>
        </authorList>
    </citation>
    <scope>NUCLEOTIDE SEQUENCE</scope>
    <source>
        <strain evidence="5">JEL0379</strain>
    </source>
</reference>
<comment type="caution">
    <text evidence="5">The sequence shown here is derived from an EMBL/GenBank/DDBJ whole genome shotgun (WGS) entry which is preliminary data.</text>
</comment>
<dbReference type="EMBL" id="JADGJQ010000014">
    <property type="protein sequence ID" value="KAJ3180961.1"/>
    <property type="molecule type" value="Genomic_DNA"/>
</dbReference>
<sequence length="1488" mass="158182">MDLLNAAKKALHIGGHHEHHDHDQSRETEHQPAPVGTASAAEESHAEDKNVEASAGVAATTHAEEDAAAPRNEAIHVAGGPEADGTIEPAPTLALKEHTEGSRPISLHTDEDSTSEPSMVDHTRSEKDGLLDTYEDLSLKATSSSQEFSMVENEDLPSSSSDVDRSLERSGGDPDELLSKAVVNSVSDRARESEIPSASFLEHNTMIVVPDVREDQEPVAEESAHVDNDLAPASPDKAEITSSQSKEDEALDENGGDVSVLDDIYSLTGEDDHALAAEPSAYAEEHSSHFDVSSVSLPADARLSEKADSHLQEHAEKVNMDTDFDRLESSTGSPVETKSTDLDVVDAPEVSIPDSAVQASDVPILLAEEDDVVANEASVPAHRHAAFDEAAQDHASAESPLPEWELATPGSQRDHAGTQEIDEAAQIQAHREAVVVPREDTPEVPALSAAGAEHALLHGAPRVLPEDDKAELAAADVKAEEPVVDAESLREEAPSKSPMSTSAGISATEKAIVSSTEKPSVSETHEPLDEVATEDSAPAAEAFPSLPEEVRAIAEPAAFEHEVQDLDAMHQVRVVKTDEVIDRALLVPQTSAVEDKMHEGHLLSDSEHGQIIHSDADERPHVNKESHGAHTAATVESPLASELPVVNDIVDQSAERETEVSANADHLPQEMSADVASQGGESAEGAEAKIEAPVLERDYASSPLPEFAMEDAGVRALPAHEALMAEFPNDESHNHAEQFILSDAKTEAPATEADHATTSLPELAMEDAGVRALPVAHEALMPELEKDEALNDGKLPSAANSLETLGAEDERVAEPAAAAGSELHVGAAAERSLPVEHEAPIAELSPAVGSEQRHVAPATASEKSTVEPVFGVSEPHTITEIEATVAPAHDEAGPEMSAKKEPVTHEIEAVALVNEEARAVTPVQEEHVPQEIEAVALAHENPKANVEQEQATRGIEAAVVPAHQEAHSGTPVEEERVASETEAEVALAPEGARAVTPVEEEQVTREPGAEVAPAHEEVCAVTPVEEDHVPQEMESVAPAHEETLVVTPVDAEQATREIEAEVAPAHEEEGSRRPLTEEHVPQEIEAVAPVQQETGAATPVEEERTALETVAIAPAGEEARASTPVEEEQLSRPIEAAMPVTEMAAFHSDAAAEAVPTSKSSTDEDVSAAIRELASESETLQTETPSVTVEDVDDVPKAESSSMIAASVAEEDNAAKSTEAPLATDAEKEAPAEITDAEPERRNSITRASNVEDIHPTPPMTPPQRRSSFSQNRLSKSFQRLVSIASTPSASPLSRTAKDGSVLPVSAITTPVHRTNPILEELLYSLNLVSDNDDSLTDLDLSDCPVFSSRHASTLASALLTNDKLKSLSLRSVALPTHCAEEIAEALIRNTTLEVLDLSNNVIAPAGIKALADMLQRNASLKDLRIANQRAPAGTDAEQALARAMSKNETLTTLRLQIRDVSSRNVIDRCITRNKEIERKKRIAAAKE</sequence>
<dbReference type="GO" id="GO:0005856">
    <property type="term" value="C:cytoskeleton"/>
    <property type="evidence" value="ECO:0007669"/>
    <property type="project" value="UniProtKB-SubCell"/>
</dbReference>
<feature type="compositionally biased region" description="Basic and acidic residues" evidence="4">
    <location>
        <begin position="1002"/>
        <end position="1014"/>
    </location>
</feature>
<feature type="compositionally biased region" description="Basic and acidic residues" evidence="4">
    <location>
        <begin position="464"/>
        <end position="494"/>
    </location>
</feature>
<feature type="region of interest" description="Disordered" evidence="4">
    <location>
        <begin position="209"/>
        <end position="257"/>
    </location>
</feature>
<dbReference type="GO" id="GO:0051694">
    <property type="term" value="P:pointed-end actin filament capping"/>
    <property type="evidence" value="ECO:0007669"/>
    <property type="project" value="InterPro"/>
</dbReference>
<keyword evidence="6" id="KW-1185">Reference proteome</keyword>
<dbReference type="Gene3D" id="3.80.10.10">
    <property type="entry name" value="Ribonuclease Inhibitor"/>
    <property type="match status" value="1"/>
</dbReference>
<evidence type="ECO:0000256" key="3">
    <source>
        <dbReference type="ARBA" id="ARBA00023212"/>
    </source>
</evidence>
<feature type="region of interest" description="Disordered" evidence="4">
    <location>
        <begin position="990"/>
        <end position="1014"/>
    </location>
</feature>
<dbReference type="InterPro" id="IPR001611">
    <property type="entry name" value="Leu-rich_rpt"/>
</dbReference>
<accession>A0AAD5TMW1</accession>
<feature type="compositionally biased region" description="Polar residues" evidence="4">
    <location>
        <begin position="1176"/>
        <end position="1187"/>
    </location>
</feature>
<feature type="compositionally biased region" description="Basic and acidic residues" evidence="4">
    <location>
        <begin position="211"/>
        <end position="228"/>
    </location>
</feature>
<comment type="subcellular location">
    <subcellularLocation>
        <location evidence="1">Cytoplasm</location>
        <location evidence="1">Cytoskeleton</location>
    </subcellularLocation>
</comment>
<feature type="compositionally biased region" description="Basic and acidic residues" evidence="4">
    <location>
        <begin position="15"/>
        <end position="30"/>
    </location>
</feature>
<dbReference type="Pfam" id="PF13516">
    <property type="entry name" value="LRR_6"/>
    <property type="match status" value="1"/>
</dbReference>
<gene>
    <name evidence="5" type="ORF">HDU87_001609</name>
</gene>
<proteinExistence type="predicted"/>
<evidence type="ECO:0000256" key="1">
    <source>
        <dbReference type="ARBA" id="ARBA00004245"/>
    </source>
</evidence>
<dbReference type="InterPro" id="IPR004934">
    <property type="entry name" value="TMOD"/>
</dbReference>
<feature type="compositionally biased region" description="Basic and acidic residues" evidence="4">
    <location>
        <begin position="304"/>
        <end position="328"/>
    </location>
</feature>
<feature type="compositionally biased region" description="Basic and acidic residues" evidence="4">
    <location>
        <begin position="162"/>
        <end position="172"/>
    </location>
</feature>
<protein>
    <recommendedName>
        <fullName evidence="7">RNI-like protein</fullName>
    </recommendedName>
</protein>
<dbReference type="InterPro" id="IPR032675">
    <property type="entry name" value="LRR_dom_sf"/>
</dbReference>
<dbReference type="SMART" id="SM00368">
    <property type="entry name" value="LRR_RI"/>
    <property type="match status" value="2"/>
</dbReference>
<feature type="region of interest" description="Disordered" evidence="4">
    <location>
        <begin position="389"/>
        <end position="419"/>
    </location>
</feature>